<reference evidence="1 2" key="1">
    <citation type="submission" date="2019-01" db="EMBL/GenBank/DDBJ databases">
        <title>Chengkuizengella sp. nov., isolated from deep-sea sediment of East Pacific Ocean.</title>
        <authorList>
            <person name="Yang J."/>
            <person name="Lai Q."/>
            <person name="Shao Z."/>
        </authorList>
    </citation>
    <scope>NUCLEOTIDE SEQUENCE [LARGE SCALE GENOMIC DNA]</scope>
    <source>
        <strain evidence="1 2">YPA3-1-1</strain>
    </source>
</reference>
<protein>
    <submittedName>
        <fullName evidence="1">Flagellar protein</fullName>
    </submittedName>
</protein>
<accession>A0A6N9PW15</accession>
<keyword evidence="1" id="KW-0969">Cilium</keyword>
<evidence type="ECO:0000313" key="2">
    <source>
        <dbReference type="Proteomes" id="UP000448943"/>
    </source>
</evidence>
<organism evidence="1 2">
    <name type="scientific">Chengkuizengella marina</name>
    <dbReference type="NCBI Taxonomy" id="2507566"/>
    <lineage>
        <taxon>Bacteria</taxon>
        <taxon>Bacillati</taxon>
        <taxon>Bacillota</taxon>
        <taxon>Bacilli</taxon>
        <taxon>Bacillales</taxon>
        <taxon>Paenibacillaceae</taxon>
        <taxon>Chengkuizengella</taxon>
    </lineage>
</organism>
<comment type="caution">
    <text evidence="1">The sequence shown here is derived from an EMBL/GenBank/DDBJ whole genome shotgun (WGS) entry which is preliminary data.</text>
</comment>
<keyword evidence="1" id="KW-0282">Flagellum</keyword>
<dbReference type="OrthoDB" id="1739831at2"/>
<gene>
    <name evidence="1" type="ORF">ERL59_01980</name>
</gene>
<dbReference type="Proteomes" id="UP000448943">
    <property type="component" value="Unassembled WGS sequence"/>
</dbReference>
<proteinExistence type="predicted"/>
<dbReference type="EMBL" id="SIJB01000005">
    <property type="protein sequence ID" value="NBI27729.1"/>
    <property type="molecule type" value="Genomic_DNA"/>
</dbReference>
<sequence length="139" mass="15998">MSIDQLNNCINCGRLFVKNVSNICPRCVEDINQQYERCAEYIKENRACTIYELSEETDVSVRQITQFIHEGRILISDLENLGYPCNSCGQLIKVGRVCDNCSLRIAREVRDVTSRNAEDNQEEVKASYLHKNSSIKKKF</sequence>
<keyword evidence="2" id="KW-1185">Reference proteome</keyword>
<evidence type="ECO:0000313" key="1">
    <source>
        <dbReference type="EMBL" id="NBI27729.1"/>
    </source>
</evidence>
<dbReference type="AlphaFoldDB" id="A0A6N9PW15"/>
<dbReference type="RefSeq" id="WP_160643959.1">
    <property type="nucleotide sequence ID" value="NZ_SIJB01000005.1"/>
</dbReference>
<keyword evidence="1" id="KW-0966">Cell projection</keyword>
<name>A0A6N9PW15_9BACL</name>